<comment type="caution">
    <text evidence="3">The sequence shown here is derived from an EMBL/GenBank/DDBJ whole genome shotgun (WGS) entry which is preliminary data.</text>
</comment>
<dbReference type="InterPro" id="IPR001853">
    <property type="entry name" value="DSBA-like_thioredoxin_dom"/>
</dbReference>
<dbReference type="Proteomes" id="UP001596548">
    <property type="component" value="Unassembled WGS sequence"/>
</dbReference>
<organism evidence="3 4">
    <name type="scientific">Paractinoplanes rhizophilus</name>
    <dbReference type="NCBI Taxonomy" id="1416877"/>
    <lineage>
        <taxon>Bacteria</taxon>
        <taxon>Bacillati</taxon>
        <taxon>Actinomycetota</taxon>
        <taxon>Actinomycetes</taxon>
        <taxon>Micromonosporales</taxon>
        <taxon>Micromonosporaceae</taxon>
        <taxon>Paractinoplanes</taxon>
    </lineage>
</organism>
<dbReference type="EMBL" id="JBHTBJ010000045">
    <property type="protein sequence ID" value="MFC7279161.1"/>
    <property type="molecule type" value="Genomic_DNA"/>
</dbReference>
<accession>A0ABW2I2Q4</accession>
<proteinExistence type="predicted"/>
<dbReference type="SUPFAM" id="SSF52833">
    <property type="entry name" value="Thioredoxin-like"/>
    <property type="match status" value="1"/>
</dbReference>
<protein>
    <submittedName>
        <fullName evidence="3">DsbA family protein</fullName>
    </submittedName>
</protein>
<dbReference type="RefSeq" id="WP_378976272.1">
    <property type="nucleotide sequence ID" value="NZ_JBHTBJ010000045.1"/>
</dbReference>
<feature type="region of interest" description="Disordered" evidence="1">
    <location>
        <begin position="225"/>
        <end position="287"/>
    </location>
</feature>
<dbReference type="Pfam" id="PF01323">
    <property type="entry name" value="DSBA"/>
    <property type="match status" value="1"/>
</dbReference>
<feature type="compositionally biased region" description="Low complexity" evidence="1">
    <location>
        <begin position="234"/>
        <end position="273"/>
    </location>
</feature>
<dbReference type="Gene3D" id="3.40.30.10">
    <property type="entry name" value="Glutaredoxin"/>
    <property type="match status" value="1"/>
</dbReference>
<feature type="domain" description="DSBA-like thioredoxin" evidence="2">
    <location>
        <begin position="3"/>
        <end position="127"/>
    </location>
</feature>
<reference evidence="4" key="1">
    <citation type="journal article" date="2019" name="Int. J. Syst. Evol. Microbiol.">
        <title>The Global Catalogue of Microorganisms (GCM) 10K type strain sequencing project: providing services to taxonomists for standard genome sequencing and annotation.</title>
        <authorList>
            <consortium name="The Broad Institute Genomics Platform"/>
            <consortium name="The Broad Institute Genome Sequencing Center for Infectious Disease"/>
            <person name="Wu L."/>
            <person name="Ma J."/>
        </authorList>
    </citation>
    <scope>NUCLEOTIDE SEQUENCE [LARGE SCALE GENOMIC DNA]</scope>
    <source>
        <strain evidence="4">XZYJT-10</strain>
    </source>
</reference>
<evidence type="ECO:0000313" key="3">
    <source>
        <dbReference type="EMBL" id="MFC7279161.1"/>
    </source>
</evidence>
<sequence>MQLIVYGDFNCPYSYLASQRADALRRRGHRVDWCAVEHDPRLSMTGTPSVADADRWRRELAEVGALALPGEHAPINVPALISNTYAATSAYAESLTDGVADRLRRDLFDAIWVRGAHLSNAYDVRPLIAALTFPHVPVRSLLGLELPQPGLGNPDPAQPTRMLGGTITPTGAPLTTTGWRRVVGWRRQWLTLGVPVVPAAVNSTGVVHFGVDALTWLAGLLADREPDGPRAGRRPPASQTATATASERARASATASATALERATASERATAPANRTTEPAGTVNAGR</sequence>
<dbReference type="InterPro" id="IPR036249">
    <property type="entry name" value="Thioredoxin-like_sf"/>
</dbReference>
<keyword evidence="4" id="KW-1185">Reference proteome</keyword>
<gene>
    <name evidence="3" type="ORF">ACFQS1_34805</name>
</gene>
<evidence type="ECO:0000256" key="1">
    <source>
        <dbReference type="SAM" id="MobiDB-lite"/>
    </source>
</evidence>
<evidence type="ECO:0000313" key="4">
    <source>
        <dbReference type="Proteomes" id="UP001596548"/>
    </source>
</evidence>
<name>A0ABW2I2Q4_9ACTN</name>
<evidence type="ECO:0000259" key="2">
    <source>
        <dbReference type="Pfam" id="PF01323"/>
    </source>
</evidence>